<name>A0AC60PSW4_IXOPE</name>
<protein>
    <submittedName>
        <fullName evidence="1">Uncharacterized protein</fullName>
    </submittedName>
</protein>
<reference evidence="1 2" key="1">
    <citation type="journal article" date="2020" name="Cell">
        <title>Large-Scale Comparative Analyses of Tick Genomes Elucidate Their Genetic Diversity and Vector Capacities.</title>
        <authorList>
            <consortium name="Tick Genome and Microbiome Consortium (TIGMIC)"/>
            <person name="Jia N."/>
            <person name="Wang J."/>
            <person name="Shi W."/>
            <person name="Du L."/>
            <person name="Sun Y."/>
            <person name="Zhan W."/>
            <person name="Jiang J.F."/>
            <person name="Wang Q."/>
            <person name="Zhang B."/>
            <person name="Ji P."/>
            <person name="Bell-Sakyi L."/>
            <person name="Cui X.M."/>
            <person name="Yuan T.T."/>
            <person name="Jiang B.G."/>
            <person name="Yang W.F."/>
            <person name="Lam T.T."/>
            <person name="Chang Q.C."/>
            <person name="Ding S.J."/>
            <person name="Wang X.J."/>
            <person name="Zhu J.G."/>
            <person name="Ruan X.D."/>
            <person name="Zhao L."/>
            <person name="Wei J.T."/>
            <person name="Ye R.Z."/>
            <person name="Que T.C."/>
            <person name="Du C.H."/>
            <person name="Zhou Y.H."/>
            <person name="Cheng J.X."/>
            <person name="Dai P.F."/>
            <person name="Guo W.B."/>
            <person name="Han X.H."/>
            <person name="Huang E.J."/>
            <person name="Li L.F."/>
            <person name="Wei W."/>
            <person name="Gao Y.C."/>
            <person name="Liu J.Z."/>
            <person name="Shao H.Z."/>
            <person name="Wang X."/>
            <person name="Wang C.C."/>
            <person name="Yang T.C."/>
            <person name="Huo Q.B."/>
            <person name="Li W."/>
            <person name="Chen H.Y."/>
            <person name="Chen S.E."/>
            <person name="Zhou L.G."/>
            <person name="Ni X.B."/>
            <person name="Tian J.H."/>
            <person name="Sheng Y."/>
            <person name="Liu T."/>
            <person name="Pan Y.S."/>
            <person name="Xia L.Y."/>
            <person name="Li J."/>
            <person name="Zhao F."/>
            <person name="Cao W.C."/>
        </authorList>
    </citation>
    <scope>NUCLEOTIDE SEQUENCE [LARGE SCALE GENOMIC DNA]</scope>
    <source>
        <strain evidence="1">Iper-2018</strain>
    </source>
</reference>
<sequence length="111" mass="11846">MLGRESMAKPTRQAPPLPQGLRARRHLQGGTVLGYLRPTADPAGACLLHSPAGRASSQRQGSGSRPTVLLQTRDHTVAEVAAETKVLSQQPYTCPTEPSMHLVVPSPFAQL</sequence>
<evidence type="ECO:0000313" key="1">
    <source>
        <dbReference type="EMBL" id="KAG0424224.1"/>
    </source>
</evidence>
<accession>A0AC60PSW4</accession>
<keyword evidence="2" id="KW-1185">Reference proteome</keyword>
<organism evidence="1 2">
    <name type="scientific">Ixodes persulcatus</name>
    <name type="common">Taiga tick</name>
    <dbReference type="NCBI Taxonomy" id="34615"/>
    <lineage>
        <taxon>Eukaryota</taxon>
        <taxon>Metazoa</taxon>
        <taxon>Ecdysozoa</taxon>
        <taxon>Arthropoda</taxon>
        <taxon>Chelicerata</taxon>
        <taxon>Arachnida</taxon>
        <taxon>Acari</taxon>
        <taxon>Parasitiformes</taxon>
        <taxon>Ixodida</taxon>
        <taxon>Ixodoidea</taxon>
        <taxon>Ixodidae</taxon>
        <taxon>Ixodinae</taxon>
        <taxon>Ixodes</taxon>
    </lineage>
</organism>
<proteinExistence type="predicted"/>
<gene>
    <name evidence="1" type="ORF">HPB47_000019</name>
</gene>
<dbReference type="EMBL" id="JABSTQ010010001">
    <property type="protein sequence ID" value="KAG0424224.1"/>
    <property type="molecule type" value="Genomic_DNA"/>
</dbReference>
<comment type="caution">
    <text evidence="1">The sequence shown here is derived from an EMBL/GenBank/DDBJ whole genome shotgun (WGS) entry which is preliminary data.</text>
</comment>
<dbReference type="Proteomes" id="UP000805193">
    <property type="component" value="Unassembled WGS sequence"/>
</dbReference>
<evidence type="ECO:0000313" key="2">
    <source>
        <dbReference type="Proteomes" id="UP000805193"/>
    </source>
</evidence>